<name>A0A146KAS0_9EUKA</name>
<dbReference type="AlphaFoldDB" id="A0A146KAS0"/>
<dbReference type="Pfam" id="PF07081">
    <property type="entry name" value="DUF1349"/>
    <property type="match status" value="1"/>
</dbReference>
<dbReference type="InterPro" id="IPR009784">
    <property type="entry name" value="DUF1349"/>
</dbReference>
<sequence>MEQFVWINRPSQFEIVDNKLILQTQQDTDYWSRTHYNFIHKNGPLFIQQVNRDCLFQVHIKAEYKELYDQANAVIYVDDDNWVKIGLENGENGQKFAGCVVTQNGYSDWSTYQINVPNLVDYYVKVEKTGNDFQCSISFDLNEWKQLRIFHLFSNKQVYMGITACSPLKSQFDAIFDGFKFQ</sequence>
<dbReference type="Gene3D" id="2.60.120.200">
    <property type="match status" value="1"/>
</dbReference>
<evidence type="ECO:0008006" key="2">
    <source>
        <dbReference type="Google" id="ProtNLM"/>
    </source>
</evidence>
<dbReference type="PANTHER" id="PTHR35332">
    <property type="entry name" value="REGULATION OF ENOLASE PROTEIN 1"/>
    <property type="match status" value="1"/>
</dbReference>
<proteinExistence type="predicted"/>
<organism evidence="1">
    <name type="scientific">Trepomonas sp. PC1</name>
    <dbReference type="NCBI Taxonomy" id="1076344"/>
    <lineage>
        <taxon>Eukaryota</taxon>
        <taxon>Metamonada</taxon>
        <taxon>Diplomonadida</taxon>
        <taxon>Hexamitidae</taxon>
        <taxon>Hexamitinae</taxon>
        <taxon>Trepomonas</taxon>
    </lineage>
</organism>
<protein>
    <recommendedName>
        <fullName evidence="2">DUF1349 domain-containing protein</fullName>
    </recommendedName>
</protein>
<gene>
    <name evidence="1" type="ORF">TPC1_15387</name>
</gene>
<evidence type="ECO:0000313" key="1">
    <source>
        <dbReference type="EMBL" id="JAP92616.1"/>
    </source>
</evidence>
<dbReference type="PANTHER" id="PTHR35332:SF2">
    <property type="entry name" value="REGULATION OF ENOLASE PROTEIN 1"/>
    <property type="match status" value="1"/>
</dbReference>
<dbReference type="SUPFAM" id="SSF49899">
    <property type="entry name" value="Concanavalin A-like lectins/glucanases"/>
    <property type="match status" value="1"/>
</dbReference>
<dbReference type="InterPro" id="IPR013320">
    <property type="entry name" value="ConA-like_dom_sf"/>
</dbReference>
<accession>A0A146KAS0</accession>
<reference evidence="1" key="1">
    <citation type="submission" date="2015-07" db="EMBL/GenBank/DDBJ databases">
        <title>Adaptation to a free-living lifestyle via gene acquisitions in the diplomonad Trepomonas sp. PC1.</title>
        <authorList>
            <person name="Xu F."/>
            <person name="Jerlstrom-Hultqvist J."/>
            <person name="Kolisko M."/>
            <person name="Simpson A.G.B."/>
            <person name="Roger A.J."/>
            <person name="Svard S.G."/>
            <person name="Andersson J.O."/>
        </authorList>
    </citation>
    <scope>NUCLEOTIDE SEQUENCE</scope>
    <source>
        <strain evidence="1">PC1</strain>
    </source>
</reference>
<dbReference type="EMBL" id="GDID01003990">
    <property type="protein sequence ID" value="JAP92616.1"/>
    <property type="molecule type" value="Transcribed_RNA"/>
</dbReference>